<organism evidence="1 2">
    <name type="scientific">Menidia menidia</name>
    <name type="common">Atlantic silverside</name>
    <dbReference type="NCBI Taxonomy" id="238744"/>
    <lineage>
        <taxon>Eukaryota</taxon>
        <taxon>Metazoa</taxon>
        <taxon>Chordata</taxon>
        <taxon>Craniata</taxon>
        <taxon>Vertebrata</taxon>
        <taxon>Euteleostomi</taxon>
        <taxon>Actinopterygii</taxon>
        <taxon>Neopterygii</taxon>
        <taxon>Teleostei</taxon>
        <taxon>Neoteleostei</taxon>
        <taxon>Acanthomorphata</taxon>
        <taxon>Ovalentaria</taxon>
        <taxon>Atherinomorphae</taxon>
        <taxon>Atheriniformes</taxon>
        <taxon>Atherinopsidae</taxon>
        <taxon>Menidiinae</taxon>
        <taxon>Menidia</taxon>
    </lineage>
</organism>
<feature type="non-terminal residue" evidence="1">
    <location>
        <position position="1"/>
    </location>
</feature>
<dbReference type="PANTHER" id="PTHR31025">
    <property type="entry name" value="SI:CH211-196P9.1-RELATED"/>
    <property type="match status" value="1"/>
</dbReference>
<dbReference type="EMBL" id="CAJRST010040000">
    <property type="protein sequence ID" value="CAG6018647.1"/>
    <property type="molecule type" value="Genomic_DNA"/>
</dbReference>
<dbReference type="AlphaFoldDB" id="A0A8S4BRR3"/>
<name>A0A8S4BRR3_9TELE</name>
<proteinExistence type="predicted"/>
<reference evidence="1" key="1">
    <citation type="submission" date="2021-05" db="EMBL/GenBank/DDBJ databases">
        <authorList>
            <person name="Tigano A."/>
        </authorList>
    </citation>
    <scope>NUCLEOTIDE SEQUENCE</scope>
</reference>
<accession>A0A8S4BRR3</accession>
<feature type="non-terminal residue" evidence="1">
    <location>
        <position position="272"/>
    </location>
</feature>
<dbReference type="OrthoDB" id="8952220at2759"/>
<sequence length="272" mass="29959">LQQGLVVGELGHRGTIDRNSHAGPKELPLQPVPEIESKMAAILRVVLGEDNVVVLDLPNGIPPELEDLKAEIKRQHDLSENFRLQFRDARFDSDFVNLSSTSLIKDRSTVKVIYVANESGTTTRDGSLTCPANGGPSGRLLQESDDTLSSASDRHSFLCLILKFTVVHQFRVILEVKAMAPNLHYTPVNAEFTRITTKPLVSTFMFQLDHYTDPLLKTFRKKGGTAGLKITGILAAMGKDVDPEAQQTMNNQLDMVVYVIQHEGAEPTDDPG</sequence>
<evidence type="ECO:0000313" key="1">
    <source>
        <dbReference type="EMBL" id="CAG6018647.1"/>
    </source>
</evidence>
<keyword evidence="2" id="KW-1185">Reference proteome</keyword>
<dbReference type="Proteomes" id="UP000677803">
    <property type="component" value="Unassembled WGS sequence"/>
</dbReference>
<gene>
    <name evidence="1" type="ORF">MMEN_LOCUS21047</name>
</gene>
<protein>
    <submittedName>
        <fullName evidence="1">(Atlantic silverside) hypothetical protein</fullName>
    </submittedName>
</protein>
<dbReference type="PANTHER" id="PTHR31025:SF27">
    <property type="entry name" value="SI:CH211-193K19.2-RELATED"/>
    <property type="match status" value="1"/>
</dbReference>
<evidence type="ECO:0000313" key="2">
    <source>
        <dbReference type="Proteomes" id="UP000677803"/>
    </source>
</evidence>
<comment type="caution">
    <text evidence="1">The sequence shown here is derived from an EMBL/GenBank/DDBJ whole genome shotgun (WGS) entry which is preliminary data.</text>
</comment>